<gene>
    <name evidence="1" type="ORF">BSTOLATCC_MIC38868</name>
</gene>
<proteinExistence type="predicted"/>
<protein>
    <submittedName>
        <fullName evidence="1">Uncharacterized protein</fullName>
    </submittedName>
</protein>
<keyword evidence="2" id="KW-1185">Reference proteome</keyword>
<name>A0AAU9JI99_9CILI</name>
<comment type="caution">
    <text evidence="1">The sequence shown here is derived from an EMBL/GenBank/DDBJ whole genome shotgun (WGS) entry which is preliminary data.</text>
</comment>
<sequence length="90" mass="10869">MRVFQTAFKKFKQIIPSDSIDYARIVQLESFLFPKKRESFSSTYLQNFHNEFSKPKKQEKIMENLWFFRKCKCPNYCESSCEFGNGKSDW</sequence>
<organism evidence="1 2">
    <name type="scientific">Blepharisma stoltei</name>
    <dbReference type="NCBI Taxonomy" id="1481888"/>
    <lineage>
        <taxon>Eukaryota</taxon>
        <taxon>Sar</taxon>
        <taxon>Alveolata</taxon>
        <taxon>Ciliophora</taxon>
        <taxon>Postciliodesmatophora</taxon>
        <taxon>Heterotrichea</taxon>
        <taxon>Heterotrichida</taxon>
        <taxon>Blepharismidae</taxon>
        <taxon>Blepharisma</taxon>
    </lineage>
</organism>
<dbReference type="Proteomes" id="UP001162131">
    <property type="component" value="Unassembled WGS sequence"/>
</dbReference>
<evidence type="ECO:0000313" key="2">
    <source>
        <dbReference type="Proteomes" id="UP001162131"/>
    </source>
</evidence>
<reference evidence="1" key="1">
    <citation type="submission" date="2021-09" db="EMBL/GenBank/DDBJ databases">
        <authorList>
            <consortium name="AG Swart"/>
            <person name="Singh M."/>
            <person name="Singh A."/>
            <person name="Seah K."/>
            <person name="Emmerich C."/>
        </authorList>
    </citation>
    <scope>NUCLEOTIDE SEQUENCE</scope>
    <source>
        <strain evidence="1">ATCC30299</strain>
    </source>
</reference>
<dbReference type="AlphaFoldDB" id="A0AAU9JI99"/>
<dbReference type="EMBL" id="CAJZBQ010000038">
    <property type="protein sequence ID" value="CAG9325401.1"/>
    <property type="molecule type" value="Genomic_DNA"/>
</dbReference>
<evidence type="ECO:0000313" key="1">
    <source>
        <dbReference type="EMBL" id="CAG9325401.1"/>
    </source>
</evidence>
<accession>A0AAU9JI99</accession>